<reference evidence="3 4" key="1">
    <citation type="submission" date="2020-05" db="EMBL/GenBank/DDBJ databases">
        <title>Aquincola sp. isolate from soil.</title>
        <authorList>
            <person name="Han J."/>
            <person name="Kim D.-U."/>
        </authorList>
    </citation>
    <scope>NUCLEOTIDE SEQUENCE [LARGE SCALE GENOMIC DNA]</scope>
    <source>
        <strain evidence="3 4">S2</strain>
    </source>
</reference>
<keyword evidence="1" id="KW-0998">Cell outer membrane</keyword>
<comment type="function">
    <text evidence="1">Together with LptE, is involved in the assembly of lipopolysaccharide (LPS) at the surface of the outer membrane.</text>
</comment>
<dbReference type="Proteomes" id="UP000737171">
    <property type="component" value="Unassembled WGS sequence"/>
</dbReference>
<keyword evidence="1" id="KW-0732">Signal</keyword>
<comment type="caution">
    <text evidence="1">Lacks conserved residue(s) required for the propagation of feature annotation.</text>
</comment>
<evidence type="ECO:0000313" key="4">
    <source>
        <dbReference type="Proteomes" id="UP000737171"/>
    </source>
</evidence>
<evidence type="ECO:0000256" key="1">
    <source>
        <dbReference type="HAMAP-Rule" id="MF_01411"/>
    </source>
</evidence>
<evidence type="ECO:0000313" key="3">
    <source>
        <dbReference type="EMBL" id="NRF66264.1"/>
    </source>
</evidence>
<feature type="signal peptide" evidence="1">
    <location>
        <begin position="1"/>
        <end position="20"/>
    </location>
</feature>
<gene>
    <name evidence="1" type="primary">lptD</name>
    <name evidence="3" type="ORF">HLB44_04640</name>
</gene>
<proteinExistence type="inferred from homology"/>
<feature type="domain" description="LptD C-terminal" evidence="2">
    <location>
        <begin position="298"/>
        <end position="658"/>
    </location>
</feature>
<keyword evidence="4" id="KW-1185">Reference proteome</keyword>
<comment type="subcellular location">
    <subcellularLocation>
        <location evidence="1">Cell outer membrane</location>
    </subcellularLocation>
</comment>
<accession>A0ABX2EAX6</accession>
<protein>
    <recommendedName>
        <fullName evidence="1">LPS-assembly protein LptD</fullName>
    </recommendedName>
</protein>
<comment type="subunit">
    <text evidence="1">Component of the lipopolysaccharide transport and assembly complex. Interacts with LptE and LptA.</text>
</comment>
<dbReference type="PANTHER" id="PTHR30189:SF1">
    <property type="entry name" value="LPS-ASSEMBLY PROTEIN LPTD"/>
    <property type="match status" value="1"/>
</dbReference>
<dbReference type="PANTHER" id="PTHR30189">
    <property type="entry name" value="LPS-ASSEMBLY PROTEIN"/>
    <property type="match status" value="1"/>
</dbReference>
<dbReference type="Pfam" id="PF04453">
    <property type="entry name" value="LptD"/>
    <property type="match status" value="1"/>
</dbReference>
<dbReference type="EMBL" id="JABRWJ010000001">
    <property type="protein sequence ID" value="NRF66264.1"/>
    <property type="molecule type" value="Genomic_DNA"/>
</dbReference>
<comment type="caution">
    <text evidence="3">The sequence shown here is derived from an EMBL/GenBank/DDBJ whole genome shotgun (WGS) entry which is preliminary data.</text>
</comment>
<dbReference type="InterPro" id="IPR050218">
    <property type="entry name" value="LptD"/>
</dbReference>
<keyword evidence="1" id="KW-0472">Membrane</keyword>
<sequence precursor="true">MHAVPLAVLALAAAGARAQAPVPVPAPSAPLAPMALKPSTQLTPTPRGDQVRQRPILLQADELRARPDLDAVAEGDVQFRRAGTFIRADRLTYDSPEDLAVARGQVRIEREGSIYRGPELQLKVQRFEGFFLQPEFEFLQLGSGGRADRVDFIDSSRSRLTNALYSSCPRDGSQDPDWLLTTSRIRLDMEANEGLAEGAVLRFLGVPILGAPVLSFPLSDDRKTGWLPPDIGLSSRSGFEFGVPYYWNIAPNRDATFTPTLLTRRGLAGTAQFRYLELHDSGQLQLHLLPRDRVAERSRHAWTFEHDGNRADWRYKAFLFRVSDDAYWEDFPKQIHSFTPRLLPLDVQGERVLQTPFGPGLAYARLLNWQVLTAKDPTAAIVAPYQRSPQLGLRLEPTLPGRLHGVLETELNRFTRPSVGGVKDDALTGWRAHALGQVSRRFGSAGWWLTPKLTLNAASYATDQPMSDGARHASRVIPTYSTEGGMVFERPSRWFGQAMRQTLEPRLLYANTPYRDQSRLPNFDSADRDFNVVTLFDDKTFSGIDRVADAHQLTAGVVTRLVHAASGAELLRLGLAQRLLFRDQRVTVPPAGQPLTSRVSNLLLDGATSLLPGWTLDAAFEYNPDTRRTVRSNATVLYQPGPFRTISANYLLTRGLSEQLGVGWQWPIYRGTARPVGASGGCGGTLYAVGRLNYSLQDSRMTGLIAGVEYDAGCWIGRLVAERQSTARNRATTQLSLQLELVGLSRLGSNALQVLKDNIPGYRLLRDPHGVPPPIADPSGP</sequence>
<dbReference type="InterPro" id="IPR007543">
    <property type="entry name" value="LptD_C"/>
</dbReference>
<dbReference type="InterPro" id="IPR020889">
    <property type="entry name" value="LipoPS_assembly_LptD"/>
</dbReference>
<comment type="similarity">
    <text evidence="1">Belongs to the LptD family.</text>
</comment>
<organism evidence="3 4">
    <name type="scientific">Pseudaquabacterium terrae</name>
    <dbReference type="NCBI Taxonomy" id="2732868"/>
    <lineage>
        <taxon>Bacteria</taxon>
        <taxon>Pseudomonadati</taxon>
        <taxon>Pseudomonadota</taxon>
        <taxon>Betaproteobacteria</taxon>
        <taxon>Burkholderiales</taxon>
        <taxon>Sphaerotilaceae</taxon>
        <taxon>Pseudaquabacterium</taxon>
    </lineage>
</organism>
<dbReference type="HAMAP" id="MF_01411">
    <property type="entry name" value="LPS_assembly_LptD"/>
    <property type="match status" value="1"/>
</dbReference>
<name>A0ABX2EAX6_9BURK</name>
<evidence type="ECO:0000259" key="2">
    <source>
        <dbReference type="Pfam" id="PF04453"/>
    </source>
</evidence>
<feature type="chain" id="PRO_5044936340" description="LPS-assembly protein LptD" evidence="1">
    <location>
        <begin position="21"/>
        <end position="781"/>
    </location>
</feature>